<gene>
    <name evidence="1" type="ORF">GRI69_01455</name>
</gene>
<dbReference type="Pfam" id="PF13350">
    <property type="entry name" value="Y_phosphatase3"/>
    <property type="match status" value="1"/>
</dbReference>
<proteinExistence type="predicted"/>
<organism evidence="1 2">
    <name type="scientific">Qipengyuania vulgaris</name>
    <dbReference type="NCBI Taxonomy" id="291985"/>
    <lineage>
        <taxon>Bacteria</taxon>
        <taxon>Pseudomonadati</taxon>
        <taxon>Pseudomonadota</taxon>
        <taxon>Alphaproteobacteria</taxon>
        <taxon>Sphingomonadales</taxon>
        <taxon>Erythrobacteraceae</taxon>
        <taxon>Qipengyuania</taxon>
    </lineage>
</organism>
<keyword evidence="2" id="KW-1185">Reference proteome</keyword>
<dbReference type="InterPro" id="IPR016130">
    <property type="entry name" value="Tyr_Pase_AS"/>
</dbReference>
<sequence>MIRNPFLDTEGIHNFRDYGGWTTQGGSKVKTGLLWRSGQHIGASEADLLAVKALDIRTVIDLRGISERERNPCRRPDGFDGEVFFHDGETSSGPPHMDVDKSTTTEEFARQRMIAVYTRMPRNPAMISMFSRYFRLLAERDGASLVHCFAGKDRTGVAAMLMLHVLGIGRDDQMAEFLRTNDAPTMEVLASQSVPGIEQRLGRKLDEGAIRALLEVHEDYLHTFWREVEEEHGSLDAFVQDAIGVDDLLKDRLRERFVA</sequence>
<dbReference type="Proteomes" id="UP000448199">
    <property type="component" value="Unassembled WGS sequence"/>
</dbReference>
<evidence type="ECO:0000313" key="2">
    <source>
        <dbReference type="Proteomes" id="UP000448199"/>
    </source>
</evidence>
<dbReference type="AlphaFoldDB" id="A0A844XNA3"/>
<dbReference type="SUPFAM" id="SSF52799">
    <property type="entry name" value="(Phosphotyrosine protein) phosphatases II"/>
    <property type="match status" value="1"/>
</dbReference>
<dbReference type="RefSeq" id="WP_160726543.1">
    <property type="nucleotide sequence ID" value="NZ_WTYC01000001.1"/>
</dbReference>
<dbReference type="InterPro" id="IPR026893">
    <property type="entry name" value="Tyr/Ser_Pase_IphP-type"/>
</dbReference>
<name>A0A844XNA3_9SPHN</name>
<dbReference type="PROSITE" id="PS00383">
    <property type="entry name" value="TYR_PHOSPHATASE_1"/>
    <property type="match status" value="1"/>
</dbReference>
<protein>
    <submittedName>
        <fullName evidence="1">Protein-tyrosine-phosphatase</fullName>
    </submittedName>
</protein>
<dbReference type="GO" id="GO:0004721">
    <property type="term" value="F:phosphoprotein phosphatase activity"/>
    <property type="evidence" value="ECO:0007669"/>
    <property type="project" value="InterPro"/>
</dbReference>
<reference evidence="1 2" key="1">
    <citation type="submission" date="2019-12" db="EMBL/GenBank/DDBJ databases">
        <title>Genomic-based taxomic classification of the family Erythrobacteraceae.</title>
        <authorList>
            <person name="Xu L."/>
        </authorList>
    </citation>
    <scope>NUCLEOTIDE SEQUENCE [LARGE SCALE GENOMIC DNA]</scope>
    <source>
        <strain evidence="1 2">DSM 17792</strain>
    </source>
</reference>
<dbReference type="Gene3D" id="3.90.190.10">
    <property type="entry name" value="Protein tyrosine phosphatase superfamily"/>
    <property type="match status" value="1"/>
</dbReference>
<dbReference type="InterPro" id="IPR029021">
    <property type="entry name" value="Prot-tyrosine_phosphatase-like"/>
</dbReference>
<dbReference type="EMBL" id="WTYC01000001">
    <property type="protein sequence ID" value="MXO46926.1"/>
    <property type="molecule type" value="Genomic_DNA"/>
</dbReference>
<comment type="caution">
    <text evidence="1">The sequence shown here is derived from an EMBL/GenBank/DDBJ whole genome shotgun (WGS) entry which is preliminary data.</text>
</comment>
<dbReference type="OrthoDB" id="1188001at2"/>
<accession>A0A844XNA3</accession>
<evidence type="ECO:0000313" key="1">
    <source>
        <dbReference type="EMBL" id="MXO46926.1"/>
    </source>
</evidence>